<evidence type="ECO:0000256" key="2">
    <source>
        <dbReference type="ARBA" id="ARBA00007370"/>
    </source>
</evidence>
<dbReference type="GO" id="GO:0005524">
    <property type="term" value="F:ATP binding"/>
    <property type="evidence" value="ECO:0007669"/>
    <property type="project" value="UniProtKB-KW"/>
</dbReference>
<keyword evidence="10" id="KW-0067">ATP-binding</keyword>
<keyword evidence="9 18" id="KW-0418">Kinase</keyword>
<keyword evidence="8" id="KW-0547">Nucleotide-binding</keyword>
<dbReference type="Gene3D" id="3.30.70.890">
    <property type="entry name" value="GHMP kinase, C-terminal domain"/>
    <property type="match status" value="1"/>
</dbReference>
<name>A0AAJ0BP35_9PEZI</name>
<evidence type="ECO:0000313" key="18">
    <source>
        <dbReference type="EMBL" id="KAK1760564.1"/>
    </source>
</evidence>
<keyword evidence="13" id="KW-0753">Steroid metabolism</keyword>
<evidence type="ECO:0000256" key="6">
    <source>
        <dbReference type="ARBA" id="ARBA00022679"/>
    </source>
</evidence>
<dbReference type="EMBL" id="MU839827">
    <property type="protein sequence ID" value="KAK1760564.1"/>
    <property type="molecule type" value="Genomic_DNA"/>
</dbReference>
<evidence type="ECO:0000256" key="5">
    <source>
        <dbReference type="ARBA" id="ARBA00022605"/>
    </source>
</evidence>
<keyword evidence="11" id="KW-0752">Steroid biosynthesis</keyword>
<comment type="similarity">
    <text evidence="2">Belongs to the GHMP kinase family. Homoserine kinase subfamily.</text>
</comment>
<evidence type="ECO:0000256" key="12">
    <source>
        <dbReference type="ARBA" id="ARBA00023166"/>
    </source>
</evidence>
<dbReference type="NCBIfam" id="TIGR00191">
    <property type="entry name" value="thrB"/>
    <property type="match status" value="1"/>
</dbReference>
<dbReference type="EC" id="2.7.1.39" evidence="3"/>
<dbReference type="Proteomes" id="UP001239445">
    <property type="component" value="Unassembled WGS sequence"/>
</dbReference>
<comment type="caution">
    <text evidence="18">The sequence shown here is derived from an EMBL/GenBank/DDBJ whole genome shotgun (WGS) entry which is preliminary data.</text>
</comment>
<protein>
    <recommendedName>
        <fullName evidence="4">Homoserine kinase</fullName>
        <ecNumber evidence="3">2.7.1.39</ecNumber>
    </recommendedName>
</protein>
<dbReference type="InterPro" id="IPR014721">
    <property type="entry name" value="Ribsml_uS5_D2-typ_fold_subgr"/>
</dbReference>
<keyword evidence="6" id="KW-0808">Transferase</keyword>
<evidence type="ECO:0000256" key="14">
    <source>
        <dbReference type="ARBA" id="ARBA00049913"/>
    </source>
</evidence>
<dbReference type="PRINTS" id="PR00958">
    <property type="entry name" value="HOMSERKINASE"/>
</dbReference>
<keyword evidence="19" id="KW-1185">Reference proteome</keyword>
<dbReference type="PROSITE" id="PS00627">
    <property type="entry name" value="GHMP_KINASES_ATP"/>
    <property type="match status" value="1"/>
</dbReference>
<dbReference type="InterPro" id="IPR000870">
    <property type="entry name" value="Homoserine_kinase"/>
</dbReference>
<comment type="catalytic activity">
    <reaction evidence="14">
        <text>L-homoserine + ATP = O-phospho-L-homoserine + ADP + H(+)</text>
        <dbReference type="Rhea" id="RHEA:13985"/>
        <dbReference type="ChEBI" id="CHEBI:15378"/>
        <dbReference type="ChEBI" id="CHEBI:30616"/>
        <dbReference type="ChEBI" id="CHEBI:57476"/>
        <dbReference type="ChEBI" id="CHEBI:57590"/>
        <dbReference type="ChEBI" id="CHEBI:456216"/>
        <dbReference type="EC" id="2.7.1.39"/>
    </reaction>
    <physiologicalReaction direction="left-to-right" evidence="14">
        <dbReference type="Rhea" id="RHEA:13986"/>
    </physiologicalReaction>
</comment>
<evidence type="ECO:0000256" key="15">
    <source>
        <dbReference type="ARBA" id="ARBA00054121"/>
    </source>
</evidence>
<evidence type="ECO:0000256" key="10">
    <source>
        <dbReference type="ARBA" id="ARBA00022840"/>
    </source>
</evidence>
<dbReference type="AlphaFoldDB" id="A0AAJ0BP35"/>
<keyword evidence="13" id="KW-0443">Lipid metabolism</keyword>
<dbReference type="Pfam" id="PF08544">
    <property type="entry name" value="GHMP_kinases_C"/>
    <property type="match status" value="1"/>
</dbReference>
<keyword evidence="5" id="KW-0028">Amino-acid biosynthesis</keyword>
<accession>A0AAJ0BP35</accession>
<comment type="function">
    <text evidence="15">Commits homoserine to the threonine biosynthesis pathway by catalyzing its O-phosphorylation.</text>
</comment>
<gene>
    <name evidence="18" type="ORF">QBC47DRAFT_367514</name>
</gene>
<dbReference type="InterPro" id="IPR036554">
    <property type="entry name" value="GHMP_kinase_C_sf"/>
</dbReference>
<dbReference type="InterPro" id="IPR006204">
    <property type="entry name" value="GHMP_kinase_N_dom"/>
</dbReference>
<feature type="domain" description="GHMP kinase C-terminal" evidence="17">
    <location>
        <begin position="277"/>
        <end position="341"/>
    </location>
</feature>
<evidence type="ECO:0000256" key="8">
    <source>
        <dbReference type="ARBA" id="ARBA00022741"/>
    </source>
</evidence>
<dbReference type="FunFam" id="3.30.230.10:FF:000068">
    <property type="entry name" value="Homoserine kinase"/>
    <property type="match status" value="1"/>
</dbReference>
<dbReference type="InterPro" id="IPR013750">
    <property type="entry name" value="GHMP_kinase_C_dom"/>
</dbReference>
<dbReference type="InterPro" id="IPR006203">
    <property type="entry name" value="GHMP_knse_ATP-bd_CS"/>
</dbReference>
<keyword evidence="11" id="KW-0444">Lipid biosynthesis</keyword>
<evidence type="ECO:0000256" key="9">
    <source>
        <dbReference type="ARBA" id="ARBA00022777"/>
    </source>
</evidence>
<dbReference type="SUPFAM" id="SSF55060">
    <property type="entry name" value="GHMP Kinase, C-terminal domain"/>
    <property type="match status" value="1"/>
</dbReference>
<dbReference type="InterPro" id="IPR020568">
    <property type="entry name" value="Ribosomal_Su5_D2-typ_SF"/>
</dbReference>
<dbReference type="GO" id="GO:0009088">
    <property type="term" value="P:threonine biosynthetic process"/>
    <property type="evidence" value="ECO:0007669"/>
    <property type="project" value="UniProtKB-KW"/>
</dbReference>
<dbReference type="SUPFAM" id="SSF54211">
    <property type="entry name" value="Ribosomal protein S5 domain 2-like"/>
    <property type="match status" value="1"/>
</dbReference>
<evidence type="ECO:0000256" key="3">
    <source>
        <dbReference type="ARBA" id="ARBA00012078"/>
    </source>
</evidence>
<evidence type="ECO:0000313" key="19">
    <source>
        <dbReference type="Proteomes" id="UP001239445"/>
    </source>
</evidence>
<evidence type="ECO:0000256" key="4">
    <source>
        <dbReference type="ARBA" id="ARBA00017858"/>
    </source>
</evidence>
<keyword evidence="12" id="KW-1207">Sterol metabolism</keyword>
<dbReference type="HAMAP" id="MF_00384">
    <property type="entry name" value="Homoser_kinase"/>
    <property type="match status" value="1"/>
</dbReference>
<reference evidence="18" key="1">
    <citation type="submission" date="2023-06" db="EMBL/GenBank/DDBJ databases">
        <title>Genome-scale phylogeny and comparative genomics of the fungal order Sordariales.</title>
        <authorList>
            <consortium name="Lawrence Berkeley National Laboratory"/>
            <person name="Hensen N."/>
            <person name="Bonometti L."/>
            <person name="Westerberg I."/>
            <person name="Brannstrom I.O."/>
            <person name="Guillou S."/>
            <person name="Cros-Aarteil S."/>
            <person name="Calhoun S."/>
            <person name="Haridas S."/>
            <person name="Kuo A."/>
            <person name="Mondo S."/>
            <person name="Pangilinan J."/>
            <person name="Riley R."/>
            <person name="Labutti K."/>
            <person name="Andreopoulos B."/>
            <person name="Lipzen A."/>
            <person name="Chen C."/>
            <person name="Yanf M."/>
            <person name="Daum C."/>
            <person name="Ng V."/>
            <person name="Clum A."/>
            <person name="Steindorff A."/>
            <person name="Ohm R."/>
            <person name="Martin F."/>
            <person name="Silar P."/>
            <person name="Natvig D."/>
            <person name="Lalanne C."/>
            <person name="Gautier V."/>
            <person name="Ament-Velasquez S.L."/>
            <person name="Kruys A."/>
            <person name="Hutchinson M.I."/>
            <person name="Powell A.J."/>
            <person name="Barry K."/>
            <person name="Miller A.N."/>
            <person name="Grigoriev I.V."/>
            <person name="Debuchy R."/>
            <person name="Gladieux P."/>
            <person name="Thoren M.H."/>
            <person name="Johannesson H."/>
        </authorList>
    </citation>
    <scope>NUCLEOTIDE SEQUENCE</scope>
    <source>
        <strain evidence="18">PSN4</strain>
    </source>
</reference>
<evidence type="ECO:0000259" key="17">
    <source>
        <dbReference type="Pfam" id="PF08544"/>
    </source>
</evidence>
<evidence type="ECO:0000256" key="1">
    <source>
        <dbReference type="ARBA" id="ARBA00005015"/>
    </source>
</evidence>
<sequence length="364" mass="39516">MKKRDKMATTESFVIKTPCSSANIGPGFDVIGLALSMYLELHVTIDRTKTSSEHPLNCRVTYEGQGEGSGDISLDPEVNLLTRVALYVLRCHDQRSFPVETHVHIVNPIPLGRGLGSSGAAVVAGVLLGKEVGGLHHLTPERLFDFCLMIERHPDNVGAALFGGFVGTYLKPLTPEDVARTEIPLSEVLPAPQGGVDTGIRPPEPPVGIGHHIKFPWAKEIKAVAIIPEFEVPTAKAREVLPSLYPRTDVTFNLQRIALLPVALGQSPPDPELIYLAMQDKLHQPYRQTLIPGLTEIVESMTPATQPGLLGVCLSGAGPTILALATGHFDEIAERIVEHFKRQDIVCSWKVLEPAEGTQVIRKS</sequence>
<evidence type="ECO:0000256" key="11">
    <source>
        <dbReference type="ARBA" id="ARBA00023011"/>
    </source>
</evidence>
<keyword evidence="7" id="KW-0791">Threonine biosynthesis</keyword>
<dbReference type="Gene3D" id="3.30.230.10">
    <property type="match status" value="1"/>
</dbReference>
<evidence type="ECO:0000256" key="7">
    <source>
        <dbReference type="ARBA" id="ARBA00022697"/>
    </source>
</evidence>
<dbReference type="GO" id="GO:0004413">
    <property type="term" value="F:homoserine kinase activity"/>
    <property type="evidence" value="ECO:0007669"/>
    <property type="project" value="UniProtKB-EC"/>
</dbReference>
<comment type="pathway">
    <text evidence="1">Amino-acid biosynthesis; L-threonine biosynthesis; L-threonine from L-aspartate: step 4/5.</text>
</comment>
<evidence type="ECO:0000259" key="16">
    <source>
        <dbReference type="Pfam" id="PF00288"/>
    </source>
</evidence>
<dbReference type="Pfam" id="PF00288">
    <property type="entry name" value="GHMP_kinases_N"/>
    <property type="match status" value="1"/>
</dbReference>
<dbReference type="GO" id="GO:0016126">
    <property type="term" value="P:sterol biosynthetic process"/>
    <property type="evidence" value="ECO:0007669"/>
    <property type="project" value="UniProtKB-KW"/>
</dbReference>
<organism evidence="18 19">
    <name type="scientific">Echria macrotheca</name>
    <dbReference type="NCBI Taxonomy" id="438768"/>
    <lineage>
        <taxon>Eukaryota</taxon>
        <taxon>Fungi</taxon>
        <taxon>Dikarya</taxon>
        <taxon>Ascomycota</taxon>
        <taxon>Pezizomycotina</taxon>
        <taxon>Sordariomycetes</taxon>
        <taxon>Sordariomycetidae</taxon>
        <taxon>Sordariales</taxon>
        <taxon>Schizotheciaceae</taxon>
        <taxon>Echria</taxon>
    </lineage>
</organism>
<dbReference type="PANTHER" id="PTHR20861">
    <property type="entry name" value="HOMOSERINE/4-DIPHOSPHOCYTIDYL-2-C-METHYL-D-ERYTHRITOL KINASE"/>
    <property type="match status" value="1"/>
</dbReference>
<dbReference type="PIRSF" id="PIRSF000676">
    <property type="entry name" value="Homoser_kin"/>
    <property type="match status" value="1"/>
</dbReference>
<feature type="domain" description="GHMP kinase N-terminal" evidence="16">
    <location>
        <begin position="79"/>
        <end position="164"/>
    </location>
</feature>
<evidence type="ECO:0000256" key="13">
    <source>
        <dbReference type="ARBA" id="ARBA00023221"/>
    </source>
</evidence>
<dbReference type="PANTHER" id="PTHR20861:SF1">
    <property type="entry name" value="HOMOSERINE KINASE"/>
    <property type="match status" value="1"/>
</dbReference>
<keyword evidence="11" id="KW-0756">Sterol biosynthesis</keyword>
<proteinExistence type="inferred from homology"/>